<sequence length="102" mass="11001">MIMPQADDSALFARQFTLAGPQFSEREQIVILIYLRLFQKRVFISGTPRSKSASVVGLETTPAAVGAGRMGRGRSASPKEKASKTASRAAMLGSYGCQQQPH</sequence>
<gene>
    <name evidence="2" type="ORF">BST63_16905</name>
</gene>
<evidence type="ECO:0000313" key="3">
    <source>
        <dbReference type="Proteomes" id="UP000193884"/>
    </source>
</evidence>
<name>A0ABX3X2I2_9BRAD</name>
<dbReference type="Proteomes" id="UP000193884">
    <property type="component" value="Unassembled WGS sequence"/>
</dbReference>
<proteinExistence type="predicted"/>
<evidence type="ECO:0000313" key="2">
    <source>
        <dbReference type="EMBL" id="OSJ28415.1"/>
    </source>
</evidence>
<protein>
    <submittedName>
        <fullName evidence="2">Uncharacterized protein</fullName>
    </submittedName>
</protein>
<dbReference type="EMBL" id="NAFK01000161">
    <property type="protein sequence ID" value="OSJ28415.1"/>
    <property type="molecule type" value="Genomic_DNA"/>
</dbReference>
<feature type="region of interest" description="Disordered" evidence="1">
    <location>
        <begin position="66"/>
        <end position="102"/>
    </location>
</feature>
<reference evidence="2 3" key="1">
    <citation type="submission" date="2017-03" db="EMBL/GenBank/DDBJ databases">
        <title>Whole genome sequences of fourteen strains of Bradyrhizobium canariense and one strain of Bradyrhizobium japonicum isolated from Lupinus (Papilionoideae: Genisteae) species in Algeria.</title>
        <authorList>
            <person name="Crovadore J."/>
            <person name="Chekireb D."/>
            <person name="Brachmann A."/>
            <person name="Chablais R."/>
            <person name="Cochard B."/>
            <person name="Lefort F."/>
        </authorList>
    </citation>
    <scope>NUCLEOTIDE SEQUENCE [LARGE SCALE GENOMIC DNA]</scope>
    <source>
        <strain evidence="2 3">UBMAN05</strain>
    </source>
</reference>
<organism evidence="2 3">
    <name type="scientific">Bradyrhizobium canariense</name>
    <dbReference type="NCBI Taxonomy" id="255045"/>
    <lineage>
        <taxon>Bacteria</taxon>
        <taxon>Pseudomonadati</taxon>
        <taxon>Pseudomonadota</taxon>
        <taxon>Alphaproteobacteria</taxon>
        <taxon>Hyphomicrobiales</taxon>
        <taxon>Nitrobacteraceae</taxon>
        <taxon>Bradyrhizobium</taxon>
    </lineage>
</organism>
<evidence type="ECO:0000256" key="1">
    <source>
        <dbReference type="SAM" id="MobiDB-lite"/>
    </source>
</evidence>
<accession>A0ABX3X2I2</accession>
<comment type="caution">
    <text evidence="2">The sequence shown here is derived from an EMBL/GenBank/DDBJ whole genome shotgun (WGS) entry which is preliminary data.</text>
</comment>
<keyword evidence="3" id="KW-1185">Reference proteome</keyword>